<protein>
    <submittedName>
        <fullName evidence="1">Uncharacterized protein</fullName>
    </submittedName>
</protein>
<gene>
    <name evidence="1" type="ORF">LCGC14_0670530</name>
</gene>
<proteinExistence type="predicted"/>
<name>A0A0F9TZ65_9ZZZZ</name>
<sequence>MQLSSESGTYISARISEYKMPPLEDMLVMGKDAPIGSIAMKKALDLLVKTPYEQIDVDDDVIGDILIRKSLLRRISREQLMSFVLTHIKSLLGPEEVLHMELNIDVHLSRIK</sequence>
<dbReference type="AlphaFoldDB" id="A0A0F9TZ65"/>
<organism evidence="1">
    <name type="scientific">marine sediment metagenome</name>
    <dbReference type="NCBI Taxonomy" id="412755"/>
    <lineage>
        <taxon>unclassified sequences</taxon>
        <taxon>metagenomes</taxon>
        <taxon>ecological metagenomes</taxon>
    </lineage>
</organism>
<dbReference type="EMBL" id="LAZR01001317">
    <property type="protein sequence ID" value="KKN46688.1"/>
    <property type="molecule type" value="Genomic_DNA"/>
</dbReference>
<reference evidence="1" key="1">
    <citation type="journal article" date="2015" name="Nature">
        <title>Complex archaea that bridge the gap between prokaryotes and eukaryotes.</title>
        <authorList>
            <person name="Spang A."/>
            <person name="Saw J.H."/>
            <person name="Jorgensen S.L."/>
            <person name="Zaremba-Niedzwiedzka K."/>
            <person name="Martijn J."/>
            <person name="Lind A.E."/>
            <person name="van Eijk R."/>
            <person name="Schleper C."/>
            <person name="Guy L."/>
            <person name="Ettema T.J."/>
        </authorList>
    </citation>
    <scope>NUCLEOTIDE SEQUENCE</scope>
</reference>
<comment type="caution">
    <text evidence="1">The sequence shown here is derived from an EMBL/GenBank/DDBJ whole genome shotgun (WGS) entry which is preliminary data.</text>
</comment>
<accession>A0A0F9TZ65</accession>
<evidence type="ECO:0000313" key="1">
    <source>
        <dbReference type="EMBL" id="KKN46688.1"/>
    </source>
</evidence>